<keyword evidence="2" id="KW-1185">Reference proteome</keyword>
<evidence type="ECO:0000313" key="1">
    <source>
        <dbReference type="EMBL" id="ESQ35629.1"/>
    </source>
</evidence>
<dbReference type="KEGG" id="eus:EUTSA_v10009272mg"/>
<dbReference type="Gramene" id="ESQ35629">
    <property type="protein sequence ID" value="ESQ35629"/>
    <property type="gene ID" value="EUTSA_v10009272mg"/>
</dbReference>
<gene>
    <name evidence="1" type="ORF">EUTSA_v10009272mg</name>
</gene>
<evidence type="ECO:0000313" key="2">
    <source>
        <dbReference type="Proteomes" id="UP000030689"/>
    </source>
</evidence>
<sequence>MWTSNNQIANQNKGRLKRYLGKIDFSRRFNKDSETPYSLLPDFKNHEIFVQNPIMKNILKLRNHNQTIKN</sequence>
<accession>V4KWA7</accession>
<organism evidence="1 2">
    <name type="scientific">Eutrema salsugineum</name>
    <name type="common">Saltwater cress</name>
    <name type="synonym">Sisymbrium salsugineum</name>
    <dbReference type="NCBI Taxonomy" id="72664"/>
    <lineage>
        <taxon>Eukaryota</taxon>
        <taxon>Viridiplantae</taxon>
        <taxon>Streptophyta</taxon>
        <taxon>Embryophyta</taxon>
        <taxon>Tracheophyta</taxon>
        <taxon>Spermatophyta</taxon>
        <taxon>Magnoliopsida</taxon>
        <taxon>eudicotyledons</taxon>
        <taxon>Gunneridae</taxon>
        <taxon>Pentapetalae</taxon>
        <taxon>rosids</taxon>
        <taxon>malvids</taxon>
        <taxon>Brassicales</taxon>
        <taxon>Brassicaceae</taxon>
        <taxon>Eutremeae</taxon>
        <taxon>Eutrema</taxon>
    </lineage>
</organism>
<dbReference type="AlphaFoldDB" id="V4KWA7"/>
<dbReference type="Proteomes" id="UP000030689">
    <property type="component" value="Unassembled WGS sequence"/>
</dbReference>
<name>V4KWA7_EUTSA</name>
<protein>
    <submittedName>
        <fullName evidence="1">Uncharacterized protein</fullName>
    </submittedName>
</protein>
<reference evidence="1 2" key="1">
    <citation type="journal article" date="2013" name="Front. Plant Sci.">
        <title>The Reference Genome of the Halophytic Plant Eutrema salsugineum.</title>
        <authorList>
            <person name="Yang R."/>
            <person name="Jarvis D.E."/>
            <person name="Chen H."/>
            <person name="Beilstein M.A."/>
            <person name="Grimwood J."/>
            <person name="Jenkins J."/>
            <person name="Shu S."/>
            <person name="Prochnik S."/>
            <person name="Xin M."/>
            <person name="Ma C."/>
            <person name="Schmutz J."/>
            <person name="Wing R.A."/>
            <person name="Mitchell-Olds T."/>
            <person name="Schumaker K.S."/>
            <person name="Wang X."/>
        </authorList>
    </citation>
    <scope>NUCLEOTIDE SEQUENCE [LARGE SCALE GENOMIC DNA]</scope>
</reference>
<proteinExistence type="predicted"/>
<dbReference type="EMBL" id="KI517683">
    <property type="protein sequence ID" value="ESQ35629.1"/>
    <property type="molecule type" value="Genomic_DNA"/>
</dbReference>